<evidence type="ECO:0000256" key="4">
    <source>
        <dbReference type="ARBA" id="ARBA00022741"/>
    </source>
</evidence>
<keyword evidence="3" id="KW-1003">Cell membrane</keyword>
<dbReference type="InterPro" id="IPR015860">
    <property type="entry name" value="ABC_transpr_TagH-like"/>
</dbReference>
<dbReference type="PANTHER" id="PTHR46743">
    <property type="entry name" value="TEICHOIC ACIDS EXPORT ATP-BINDING PROTEIN TAGH"/>
    <property type="match status" value="1"/>
</dbReference>
<evidence type="ECO:0000256" key="6">
    <source>
        <dbReference type="SAM" id="MobiDB-lite"/>
    </source>
</evidence>
<dbReference type="GO" id="GO:0140359">
    <property type="term" value="F:ABC-type transporter activity"/>
    <property type="evidence" value="ECO:0007669"/>
    <property type="project" value="InterPro"/>
</dbReference>
<feature type="domain" description="ABC transporter" evidence="7">
    <location>
        <begin position="45"/>
        <end position="265"/>
    </location>
</feature>
<keyword evidence="4" id="KW-0547">Nucleotide-binding</keyword>
<dbReference type="SMART" id="SM00382">
    <property type="entry name" value="AAA"/>
    <property type="match status" value="1"/>
</dbReference>
<evidence type="ECO:0000313" key="9">
    <source>
        <dbReference type="Proteomes" id="UP000552954"/>
    </source>
</evidence>
<proteinExistence type="inferred from homology"/>
<keyword evidence="3" id="KW-0472">Membrane</keyword>
<reference evidence="8 9" key="2">
    <citation type="submission" date="2020-06" db="EMBL/GenBank/DDBJ databases">
        <title>Ramlibacter rhizophilus sp. nov., isolated from rhizosphere soil of national flower Mugunghwa from South Korea.</title>
        <authorList>
            <person name="Zheng-Fei Y."/>
            <person name="Huan T."/>
        </authorList>
    </citation>
    <scope>NUCLEOTIDE SEQUENCE [LARGE SCALE GENOMIC DNA]</scope>
    <source>
        <strain evidence="8 9">B156</strain>
    </source>
</reference>
<feature type="compositionally biased region" description="Basic and acidic residues" evidence="6">
    <location>
        <begin position="407"/>
        <end position="420"/>
    </location>
</feature>
<dbReference type="PROSITE" id="PS50893">
    <property type="entry name" value="ABC_TRANSPORTER_2"/>
    <property type="match status" value="1"/>
</dbReference>
<keyword evidence="9" id="KW-1185">Reference proteome</keyword>
<keyword evidence="5 8" id="KW-0067">ATP-binding</keyword>
<dbReference type="SUPFAM" id="SSF52540">
    <property type="entry name" value="P-loop containing nucleoside triphosphate hydrolases"/>
    <property type="match status" value="1"/>
</dbReference>
<gene>
    <name evidence="8" type="ORF">HK415_14760</name>
</gene>
<feature type="region of interest" description="Disordered" evidence="6">
    <location>
        <begin position="385"/>
        <end position="455"/>
    </location>
</feature>
<name>A0A849KHR0_9BURK</name>
<keyword evidence="2" id="KW-0813">Transport</keyword>
<dbReference type="GO" id="GO:0016020">
    <property type="term" value="C:membrane"/>
    <property type="evidence" value="ECO:0007669"/>
    <property type="project" value="InterPro"/>
</dbReference>
<protein>
    <submittedName>
        <fullName evidence="8">ATP-binding cassette domain-containing protein</fullName>
    </submittedName>
</protein>
<dbReference type="Proteomes" id="UP000552954">
    <property type="component" value="Unassembled WGS sequence"/>
</dbReference>
<evidence type="ECO:0000259" key="7">
    <source>
        <dbReference type="PROSITE" id="PS50893"/>
    </source>
</evidence>
<sequence>MSTVIKAEGLSKVYTIAHQEAGERSLRADLQRLLRRMSGRSPEHVRPEPERQASLEDFKALDNVSFEIRRGDRVGIIGRNGAGKSTLLKILSRVVEPTSGRIELHGRIASLLEVGTGFHPELTGRENIFLNGAVLGMSRRETARKLDEIIAFAEVEKFIDTPVKFYSSGMYVRLAFSVSAHLDPDVLILDEVLAVGDTKFQQKCMDKMRVVASEGRTLLFVSHSAQSITQLCQSAIWLDRGRVAAIGNASEVVQEYLATSDNEMVDQPQVETGDAAADRATNLAIRQRALYMARKADGDSRARLIDARVVGSDGRVRGRFERGEPFSVQMRFEILEPGGDEFVPNLHVYSADGVLLTIVSPPNRLVRDFGSGVSAVECKIPRSAEPRRLPGACGPELEAGQRPRGPCVRERRAAHPDRRCDARRRRPQRLHAGHSGVDPARAGVEAGLKAEPDEC</sequence>
<dbReference type="InterPro" id="IPR003593">
    <property type="entry name" value="AAA+_ATPase"/>
</dbReference>
<dbReference type="GO" id="GO:0016887">
    <property type="term" value="F:ATP hydrolysis activity"/>
    <property type="evidence" value="ECO:0007669"/>
    <property type="project" value="InterPro"/>
</dbReference>
<dbReference type="AlphaFoldDB" id="A0A849KHR0"/>
<evidence type="ECO:0000256" key="3">
    <source>
        <dbReference type="ARBA" id="ARBA00022475"/>
    </source>
</evidence>
<dbReference type="InterPro" id="IPR027417">
    <property type="entry name" value="P-loop_NTPase"/>
</dbReference>
<evidence type="ECO:0000313" key="8">
    <source>
        <dbReference type="EMBL" id="NNU44151.1"/>
    </source>
</evidence>
<dbReference type="EMBL" id="JABFCS010000001">
    <property type="protein sequence ID" value="NNU44151.1"/>
    <property type="molecule type" value="Genomic_DNA"/>
</dbReference>
<comment type="similarity">
    <text evidence="1">Belongs to the ABC transporter superfamily.</text>
</comment>
<organism evidence="8 9">
    <name type="scientific">Ramlibacter montanisoli</name>
    <dbReference type="NCBI Taxonomy" id="2732512"/>
    <lineage>
        <taxon>Bacteria</taxon>
        <taxon>Pseudomonadati</taxon>
        <taxon>Pseudomonadota</taxon>
        <taxon>Betaproteobacteria</taxon>
        <taxon>Burkholderiales</taxon>
        <taxon>Comamonadaceae</taxon>
        <taxon>Ramlibacter</taxon>
    </lineage>
</organism>
<dbReference type="GO" id="GO:0005524">
    <property type="term" value="F:ATP binding"/>
    <property type="evidence" value="ECO:0007669"/>
    <property type="project" value="UniProtKB-KW"/>
</dbReference>
<accession>A0A849KHR0</accession>
<dbReference type="Gene3D" id="3.40.50.300">
    <property type="entry name" value="P-loop containing nucleotide triphosphate hydrolases"/>
    <property type="match status" value="1"/>
</dbReference>
<dbReference type="Pfam" id="PF00005">
    <property type="entry name" value="ABC_tran"/>
    <property type="match status" value="1"/>
</dbReference>
<dbReference type="InterPro" id="IPR050683">
    <property type="entry name" value="Bact_Polysacc_Export_ATP-bd"/>
</dbReference>
<evidence type="ECO:0000256" key="1">
    <source>
        <dbReference type="ARBA" id="ARBA00005417"/>
    </source>
</evidence>
<feature type="compositionally biased region" description="Basic residues" evidence="6">
    <location>
        <begin position="421"/>
        <end position="432"/>
    </location>
</feature>
<reference evidence="8 9" key="1">
    <citation type="submission" date="2020-05" db="EMBL/GenBank/DDBJ databases">
        <authorList>
            <person name="Khan S.A."/>
            <person name="Jeon C.O."/>
            <person name="Chun B.H."/>
        </authorList>
    </citation>
    <scope>NUCLEOTIDE SEQUENCE [LARGE SCALE GENOMIC DNA]</scope>
    <source>
        <strain evidence="8 9">B156</strain>
    </source>
</reference>
<evidence type="ECO:0000256" key="5">
    <source>
        <dbReference type="ARBA" id="ARBA00022840"/>
    </source>
</evidence>
<evidence type="ECO:0000256" key="2">
    <source>
        <dbReference type="ARBA" id="ARBA00022448"/>
    </source>
</evidence>
<dbReference type="PANTHER" id="PTHR46743:SF2">
    <property type="entry name" value="TEICHOIC ACIDS EXPORT ATP-BINDING PROTEIN TAGH"/>
    <property type="match status" value="1"/>
</dbReference>
<dbReference type="CDD" id="cd03220">
    <property type="entry name" value="ABC_KpsT_Wzt"/>
    <property type="match status" value="1"/>
</dbReference>
<comment type="caution">
    <text evidence="8">The sequence shown here is derived from an EMBL/GenBank/DDBJ whole genome shotgun (WGS) entry which is preliminary data.</text>
</comment>
<dbReference type="InterPro" id="IPR003439">
    <property type="entry name" value="ABC_transporter-like_ATP-bd"/>
</dbReference>
<dbReference type="RefSeq" id="WP_171560601.1">
    <property type="nucleotide sequence ID" value="NZ_JABFCS010000001.1"/>
</dbReference>